<evidence type="ECO:0000256" key="1">
    <source>
        <dbReference type="ARBA" id="ARBA00004196"/>
    </source>
</evidence>
<dbReference type="EMBL" id="SJPY01000011">
    <property type="protein sequence ID" value="TWU34571.1"/>
    <property type="molecule type" value="Genomic_DNA"/>
</dbReference>
<dbReference type="Proteomes" id="UP000315471">
    <property type="component" value="Unassembled WGS sequence"/>
</dbReference>
<feature type="compositionally biased region" description="Polar residues" evidence="5">
    <location>
        <begin position="32"/>
        <end position="52"/>
    </location>
</feature>
<sequence>MRLGQNTIMPRLQVLFPIILCVIGVLGCSSSDSTDSAALETRPTQASGTQSELPPKPEIPQDTWTTTPAQQQPAVEELPPLVKSIDRQNEPKQTGDLRRADSPVNVSVDNDLTEAAKRLQLRADLTPDELQVFLAGADKDMQMIASGRTAITDQQKALAEMKRIVRLKLEASRRLSEHADASDQAKQEAARGELQSLSHLAALGDVKAAVELEALAKSNLDSNDPNLVFDSRLVLIGFAIESLQNGKQDAPQQIVQLIESLGKAASDSEDANQSPGIAALMVMGQARQMLVQYNQVDEAAIVRQTILDRFANAADPQIAKMAAQMAGTSEYDNIDVMLQKSIDGETIAVDDWVTAMQALIRESPDLQTVQYLAGAALQFEGLEQLELAEATYEQLADSFSDPIPATGKETQLAIQARQNRKNAIGKTFDPDLDTLTGTPIAIADYRGQIVLMPFWAMTFPESLQLVPALEEIANQSSGKIAIIGMNLDPKDAPVLEFIKQHEMPFPSYRSETSDSEQVANEVAARFGMVSAPFVVIIDQQGKVTSIAYTRSQVEKAIEQLLRRSSPRD</sequence>
<dbReference type="RefSeq" id="WP_146602597.1">
    <property type="nucleotide sequence ID" value="NZ_SJPY01000011.1"/>
</dbReference>
<dbReference type="GO" id="GO:0017004">
    <property type="term" value="P:cytochrome complex assembly"/>
    <property type="evidence" value="ECO:0007669"/>
    <property type="project" value="UniProtKB-KW"/>
</dbReference>
<evidence type="ECO:0000256" key="4">
    <source>
        <dbReference type="ARBA" id="ARBA00023284"/>
    </source>
</evidence>
<dbReference type="SUPFAM" id="SSF52833">
    <property type="entry name" value="Thioredoxin-like"/>
    <property type="match status" value="1"/>
</dbReference>
<evidence type="ECO:0000256" key="5">
    <source>
        <dbReference type="SAM" id="MobiDB-lite"/>
    </source>
</evidence>
<evidence type="ECO:0000259" key="6">
    <source>
        <dbReference type="Pfam" id="PF00578"/>
    </source>
</evidence>
<dbReference type="InterPro" id="IPR000866">
    <property type="entry name" value="AhpC/TSA"/>
</dbReference>
<keyword evidence="3" id="KW-1015">Disulfide bond</keyword>
<dbReference type="GO" id="GO:0016491">
    <property type="term" value="F:oxidoreductase activity"/>
    <property type="evidence" value="ECO:0007669"/>
    <property type="project" value="InterPro"/>
</dbReference>
<dbReference type="PROSITE" id="PS51257">
    <property type="entry name" value="PROKAR_LIPOPROTEIN"/>
    <property type="match status" value="1"/>
</dbReference>
<dbReference type="OrthoDB" id="226878at2"/>
<protein>
    <submittedName>
        <fullName evidence="7">Thiol-disulfide oxidoreductase</fullName>
    </submittedName>
</protein>
<feature type="region of interest" description="Disordered" evidence="5">
    <location>
        <begin position="32"/>
        <end position="103"/>
    </location>
</feature>
<gene>
    <name evidence="7" type="ORF">Q31b_55250</name>
</gene>
<evidence type="ECO:0000313" key="7">
    <source>
        <dbReference type="EMBL" id="TWU34571.1"/>
    </source>
</evidence>
<dbReference type="GO" id="GO:0030313">
    <property type="term" value="C:cell envelope"/>
    <property type="evidence" value="ECO:0007669"/>
    <property type="project" value="UniProtKB-SubCell"/>
</dbReference>
<comment type="caution">
    <text evidence="7">The sequence shown here is derived from an EMBL/GenBank/DDBJ whole genome shotgun (WGS) entry which is preliminary data.</text>
</comment>
<keyword evidence="2" id="KW-0201">Cytochrome c-type biogenesis</keyword>
<dbReference type="InterPro" id="IPR050553">
    <property type="entry name" value="Thioredoxin_ResA/DsbE_sf"/>
</dbReference>
<proteinExistence type="predicted"/>
<feature type="domain" description="Alkyl hydroperoxide reductase subunit C/ Thiol specific antioxidant" evidence="6">
    <location>
        <begin position="431"/>
        <end position="545"/>
    </location>
</feature>
<feature type="compositionally biased region" description="Basic and acidic residues" evidence="5">
    <location>
        <begin position="84"/>
        <end position="101"/>
    </location>
</feature>
<dbReference type="Gene3D" id="3.40.30.10">
    <property type="entry name" value="Glutaredoxin"/>
    <property type="match status" value="1"/>
</dbReference>
<accession>A0A5C6DFQ9</accession>
<dbReference type="Pfam" id="PF00578">
    <property type="entry name" value="AhpC-TSA"/>
    <property type="match status" value="1"/>
</dbReference>
<dbReference type="PANTHER" id="PTHR42852">
    <property type="entry name" value="THIOL:DISULFIDE INTERCHANGE PROTEIN DSBE"/>
    <property type="match status" value="1"/>
</dbReference>
<keyword evidence="4" id="KW-0676">Redox-active center</keyword>
<evidence type="ECO:0000256" key="3">
    <source>
        <dbReference type="ARBA" id="ARBA00023157"/>
    </source>
</evidence>
<dbReference type="GO" id="GO:0016209">
    <property type="term" value="F:antioxidant activity"/>
    <property type="evidence" value="ECO:0007669"/>
    <property type="project" value="InterPro"/>
</dbReference>
<organism evidence="7 8">
    <name type="scientific">Novipirellula aureliae</name>
    <dbReference type="NCBI Taxonomy" id="2527966"/>
    <lineage>
        <taxon>Bacteria</taxon>
        <taxon>Pseudomonadati</taxon>
        <taxon>Planctomycetota</taxon>
        <taxon>Planctomycetia</taxon>
        <taxon>Pirellulales</taxon>
        <taxon>Pirellulaceae</taxon>
        <taxon>Novipirellula</taxon>
    </lineage>
</organism>
<reference evidence="7 8" key="1">
    <citation type="submission" date="2019-02" db="EMBL/GenBank/DDBJ databases">
        <title>Deep-cultivation of Planctomycetes and their phenomic and genomic characterization uncovers novel biology.</title>
        <authorList>
            <person name="Wiegand S."/>
            <person name="Jogler M."/>
            <person name="Boedeker C."/>
            <person name="Pinto D."/>
            <person name="Vollmers J."/>
            <person name="Rivas-Marin E."/>
            <person name="Kohn T."/>
            <person name="Peeters S.H."/>
            <person name="Heuer A."/>
            <person name="Rast P."/>
            <person name="Oberbeckmann S."/>
            <person name="Bunk B."/>
            <person name="Jeske O."/>
            <person name="Meyerdierks A."/>
            <person name="Storesund J.E."/>
            <person name="Kallscheuer N."/>
            <person name="Luecker S."/>
            <person name="Lage O.M."/>
            <person name="Pohl T."/>
            <person name="Merkel B.J."/>
            <person name="Hornburger P."/>
            <person name="Mueller R.-W."/>
            <person name="Bruemmer F."/>
            <person name="Labrenz M."/>
            <person name="Spormann A.M."/>
            <person name="Op Den Camp H."/>
            <person name="Overmann J."/>
            <person name="Amann R."/>
            <person name="Jetten M.S.M."/>
            <person name="Mascher T."/>
            <person name="Medema M.H."/>
            <person name="Devos D.P."/>
            <person name="Kaster A.-K."/>
            <person name="Ovreas L."/>
            <person name="Rohde M."/>
            <person name="Galperin M.Y."/>
            <person name="Jogler C."/>
        </authorList>
    </citation>
    <scope>NUCLEOTIDE SEQUENCE [LARGE SCALE GENOMIC DNA]</scope>
    <source>
        <strain evidence="7 8">Q31b</strain>
    </source>
</reference>
<comment type="subcellular location">
    <subcellularLocation>
        <location evidence="1">Cell envelope</location>
    </subcellularLocation>
</comment>
<evidence type="ECO:0000256" key="2">
    <source>
        <dbReference type="ARBA" id="ARBA00022748"/>
    </source>
</evidence>
<dbReference type="InterPro" id="IPR036249">
    <property type="entry name" value="Thioredoxin-like_sf"/>
</dbReference>
<keyword evidence="8" id="KW-1185">Reference proteome</keyword>
<name>A0A5C6DFQ9_9BACT</name>
<evidence type="ECO:0000313" key="8">
    <source>
        <dbReference type="Proteomes" id="UP000315471"/>
    </source>
</evidence>
<feature type="compositionally biased region" description="Low complexity" evidence="5">
    <location>
        <begin position="60"/>
        <end position="73"/>
    </location>
</feature>
<dbReference type="PANTHER" id="PTHR42852:SF6">
    <property type="entry name" value="THIOL:DISULFIDE INTERCHANGE PROTEIN DSBE"/>
    <property type="match status" value="1"/>
</dbReference>
<dbReference type="CDD" id="cd02966">
    <property type="entry name" value="TlpA_like_family"/>
    <property type="match status" value="1"/>
</dbReference>
<dbReference type="AlphaFoldDB" id="A0A5C6DFQ9"/>